<keyword evidence="7" id="KW-0812">Transmembrane</keyword>
<organism evidence="18 19">
    <name type="scientific">Allosediminivita pacifica</name>
    <dbReference type="NCBI Taxonomy" id="1267769"/>
    <lineage>
        <taxon>Bacteria</taxon>
        <taxon>Pseudomonadati</taxon>
        <taxon>Pseudomonadota</taxon>
        <taxon>Alphaproteobacteria</taxon>
        <taxon>Rhodobacterales</taxon>
        <taxon>Paracoccaceae</taxon>
        <taxon>Allosediminivita</taxon>
    </lineage>
</organism>
<name>A0A2T6B3V7_9RHOB</name>
<keyword evidence="15" id="KW-0175">Coiled coil</keyword>
<keyword evidence="19" id="KW-1185">Reference proteome</keyword>
<dbReference type="PROSITE" id="PS50109">
    <property type="entry name" value="HIS_KIN"/>
    <property type="match status" value="1"/>
</dbReference>
<dbReference type="SUPFAM" id="SSF55785">
    <property type="entry name" value="PYP-like sensor domain (PAS domain)"/>
    <property type="match status" value="1"/>
</dbReference>
<dbReference type="CDD" id="cd16922">
    <property type="entry name" value="HATPase_EvgS-ArcB-TorS-like"/>
    <property type="match status" value="1"/>
</dbReference>
<dbReference type="SMART" id="SM00387">
    <property type="entry name" value="HATPase_c"/>
    <property type="match status" value="1"/>
</dbReference>
<dbReference type="SUPFAM" id="SSF47384">
    <property type="entry name" value="Homodimeric domain of signal transducing histidine kinase"/>
    <property type="match status" value="1"/>
</dbReference>
<dbReference type="Pfam" id="PF00512">
    <property type="entry name" value="HisKA"/>
    <property type="match status" value="1"/>
</dbReference>
<evidence type="ECO:0000256" key="15">
    <source>
        <dbReference type="SAM" id="Coils"/>
    </source>
</evidence>
<dbReference type="SMART" id="SM00388">
    <property type="entry name" value="HisKA"/>
    <property type="match status" value="1"/>
</dbReference>
<feature type="coiled-coil region" evidence="15">
    <location>
        <begin position="263"/>
        <end position="332"/>
    </location>
</feature>
<evidence type="ECO:0000256" key="4">
    <source>
        <dbReference type="ARBA" id="ARBA00022475"/>
    </source>
</evidence>
<keyword evidence="9" id="KW-0418">Kinase</keyword>
<dbReference type="Gene3D" id="3.30.450.20">
    <property type="entry name" value="PAS domain"/>
    <property type="match status" value="1"/>
</dbReference>
<feature type="domain" description="Response regulatory" evidence="17">
    <location>
        <begin position="581"/>
        <end position="692"/>
    </location>
</feature>
<dbReference type="OrthoDB" id="9801651at2"/>
<dbReference type="InterPro" id="IPR003594">
    <property type="entry name" value="HATPase_dom"/>
</dbReference>
<gene>
    <name evidence="18" type="ORF">C8N44_104114</name>
</gene>
<keyword evidence="4" id="KW-1003">Cell membrane</keyword>
<keyword evidence="13" id="KW-0472">Membrane</keyword>
<accession>A0A2T6B3V7</accession>
<dbReference type="InterPro" id="IPR011006">
    <property type="entry name" value="CheY-like_superfamily"/>
</dbReference>
<evidence type="ECO:0000256" key="6">
    <source>
        <dbReference type="ARBA" id="ARBA00022679"/>
    </source>
</evidence>
<dbReference type="GO" id="GO:0005524">
    <property type="term" value="F:ATP binding"/>
    <property type="evidence" value="ECO:0007669"/>
    <property type="project" value="UniProtKB-KW"/>
</dbReference>
<feature type="domain" description="Histidine kinase" evidence="16">
    <location>
        <begin position="339"/>
        <end position="564"/>
    </location>
</feature>
<dbReference type="SUPFAM" id="SSF52172">
    <property type="entry name" value="CheY-like"/>
    <property type="match status" value="2"/>
</dbReference>
<evidence type="ECO:0000256" key="11">
    <source>
        <dbReference type="ARBA" id="ARBA00022989"/>
    </source>
</evidence>
<evidence type="ECO:0000256" key="8">
    <source>
        <dbReference type="ARBA" id="ARBA00022741"/>
    </source>
</evidence>
<evidence type="ECO:0000256" key="7">
    <source>
        <dbReference type="ARBA" id="ARBA00022692"/>
    </source>
</evidence>
<dbReference type="PANTHER" id="PTHR45339">
    <property type="entry name" value="HYBRID SIGNAL TRANSDUCTION HISTIDINE KINASE J"/>
    <property type="match status" value="1"/>
</dbReference>
<evidence type="ECO:0000256" key="12">
    <source>
        <dbReference type="ARBA" id="ARBA00023012"/>
    </source>
</evidence>
<evidence type="ECO:0000256" key="10">
    <source>
        <dbReference type="ARBA" id="ARBA00022840"/>
    </source>
</evidence>
<keyword evidence="6" id="KW-0808">Transferase</keyword>
<dbReference type="InterPro" id="IPR036097">
    <property type="entry name" value="HisK_dim/P_sf"/>
</dbReference>
<dbReference type="InterPro" id="IPR001789">
    <property type="entry name" value="Sig_transdc_resp-reg_receiver"/>
</dbReference>
<dbReference type="InterPro" id="IPR003661">
    <property type="entry name" value="HisK_dim/P_dom"/>
</dbReference>
<dbReference type="EC" id="2.7.13.3" evidence="3"/>
<dbReference type="PROSITE" id="PS50110">
    <property type="entry name" value="RESPONSE_REGULATORY"/>
    <property type="match status" value="2"/>
</dbReference>
<evidence type="ECO:0000256" key="1">
    <source>
        <dbReference type="ARBA" id="ARBA00000085"/>
    </source>
</evidence>
<proteinExistence type="predicted"/>
<protein>
    <recommendedName>
        <fullName evidence="3">histidine kinase</fullName>
        <ecNumber evidence="3">2.7.13.3</ecNumber>
    </recommendedName>
</protein>
<dbReference type="InterPro" id="IPR036890">
    <property type="entry name" value="HATPase_C_sf"/>
</dbReference>
<comment type="caution">
    <text evidence="18">The sequence shown here is derived from an EMBL/GenBank/DDBJ whole genome shotgun (WGS) entry which is preliminary data.</text>
</comment>
<keyword evidence="5 14" id="KW-0597">Phosphoprotein</keyword>
<dbReference type="FunFam" id="3.30.565.10:FF:000010">
    <property type="entry name" value="Sensor histidine kinase RcsC"/>
    <property type="match status" value="1"/>
</dbReference>
<dbReference type="CDD" id="cd00082">
    <property type="entry name" value="HisKA"/>
    <property type="match status" value="1"/>
</dbReference>
<evidence type="ECO:0000256" key="13">
    <source>
        <dbReference type="ARBA" id="ARBA00023136"/>
    </source>
</evidence>
<evidence type="ECO:0000256" key="9">
    <source>
        <dbReference type="ARBA" id="ARBA00022777"/>
    </source>
</evidence>
<dbReference type="SUPFAM" id="SSF55874">
    <property type="entry name" value="ATPase domain of HSP90 chaperone/DNA topoisomerase II/histidine kinase"/>
    <property type="match status" value="1"/>
</dbReference>
<feature type="modified residue" description="4-aspartylphosphate" evidence="14">
    <location>
        <position position="770"/>
    </location>
</feature>
<dbReference type="RefSeq" id="WP_107974964.1">
    <property type="nucleotide sequence ID" value="NZ_BMEZ01000004.1"/>
</dbReference>
<evidence type="ECO:0000256" key="2">
    <source>
        <dbReference type="ARBA" id="ARBA00004651"/>
    </source>
</evidence>
<dbReference type="Gene3D" id="3.30.565.10">
    <property type="entry name" value="Histidine kinase-like ATPase, C-terminal domain"/>
    <property type="match status" value="1"/>
</dbReference>
<dbReference type="EMBL" id="QBKN01000004">
    <property type="protein sequence ID" value="PTX50758.1"/>
    <property type="molecule type" value="Genomic_DNA"/>
</dbReference>
<dbReference type="InterPro" id="IPR035965">
    <property type="entry name" value="PAS-like_dom_sf"/>
</dbReference>
<keyword evidence="8" id="KW-0547">Nucleotide-binding</keyword>
<feature type="modified residue" description="4-aspartylphosphate" evidence="14">
    <location>
        <position position="629"/>
    </location>
</feature>
<dbReference type="Gene3D" id="1.10.287.130">
    <property type="match status" value="1"/>
</dbReference>
<dbReference type="Proteomes" id="UP000244069">
    <property type="component" value="Unassembled WGS sequence"/>
</dbReference>
<keyword evidence="10" id="KW-0067">ATP-binding</keyword>
<evidence type="ECO:0000259" key="17">
    <source>
        <dbReference type="PROSITE" id="PS50110"/>
    </source>
</evidence>
<dbReference type="PRINTS" id="PR00344">
    <property type="entry name" value="BCTRLSENSOR"/>
</dbReference>
<reference evidence="18 19" key="1">
    <citation type="submission" date="2018-04" db="EMBL/GenBank/DDBJ databases">
        <title>Genomic Encyclopedia of Archaeal and Bacterial Type Strains, Phase II (KMG-II): from individual species to whole genera.</title>
        <authorList>
            <person name="Goeker M."/>
        </authorList>
    </citation>
    <scope>NUCLEOTIDE SEQUENCE [LARGE SCALE GENOMIC DNA]</scope>
    <source>
        <strain evidence="18 19">DSM 29329</strain>
    </source>
</reference>
<dbReference type="InterPro" id="IPR004358">
    <property type="entry name" value="Sig_transdc_His_kin-like_C"/>
</dbReference>
<dbReference type="GO" id="GO:0000155">
    <property type="term" value="F:phosphorelay sensor kinase activity"/>
    <property type="evidence" value="ECO:0007669"/>
    <property type="project" value="InterPro"/>
</dbReference>
<dbReference type="Pfam" id="PF00072">
    <property type="entry name" value="Response_reg"/>
    <property type="match status" value="2"/>
</dbReference>
<feature type="domain" description="Response regulatory" evidence="17">
    <location>
        <begin position="721"/>
        <end position="840"/>
    </location>
</feature>
<dbReference type="FunFam" id="1.10.287.130:FF:000003">
    <property type="entry name" value="Histidine kinase"/>
    <property type="match status" value="1"/>
</dbReference>
<evidence type="ECO:0000259" key="16">
    <source>
        <dbReference type="PROSITE" id="PS50109"/>
    </source>
</evidence>
<dbReference type="PANTHER" id="PTHR45339:SF5">
    <property type="entry name" value="HISTIDINE KINASE"/>
    <property type="match status" value="1"/>
</dbReference>
<evidence type="ECO:0000313" key="19">
    <source>
        <dbReference type="Proteomes" id="UP000244069"/>
    </source>
</evidence>
<keyword evidence="12" id="KW-0902">Two-component regulatory system</keyword>
<dbReference type="CDD" id="cd17546">
    <property type="entry name" value="REC_hyHK_CKI1_RcsC-like"/>
    <property type="match status" value="1"/>
</dbReference>
<keyword evidence="11" id="KW-1133">Transmembrane helix</keyword>
<evidence type="ECO:0000256" key="3">
    <source>
        <dbReference type="ARBA" id="ARBA00012438"/>
    </source>
</evidence>
<dbReference type="Pfam" id="PF02518">
    <property type="entry name" value="HATPase_c"/>
    <property type="match status" value="1"/>
</dbReference>
<dbReference type="Gene3D" id="3.40.50.2300">
    <property type="match status" value="2"/>
</dbReference>
<dbReference type="AlphaFoldDB" id="A0A2T6B3V7"/>
<dbReference type="GO" id="GO:0005886">
    <property type="term" value="C:plasma membrane"/>
    <property type="evidence" value="ECO:0007669"/>
    <property type="project" value="UniProtKB-SubCell"/>
</dbReference>
<evidence type="ECO:0000256" key="5">
    <source>
        <dbReference type="ARBA" id="ARBA00022553"/>
    </source>
</evidence>
<evidence type="ECO:0000256" key="14">
    <source>
        <dbReference type="PROSITE-ProRule" id="PRU00169"/>
    </source>
</evidence>
<sequence>MDLANRLAEERRRRLAAERLLELKQAELFAANRKLGKHALQLSQEVTERRAEVAQVRDQNQRITSQLGQATERIELVEGQLWAALDAMRDGFAMFDAAGQLELANSAFMSLFDGLDSVRPGASHDHLIEMMIEEGIVDLQGEDARDWAARMRTRWDRSPIPPETLRLWNGGFIKLQDRRRPDGGIVSLAVEITELMRMWSAVEELPDGFVLYDTDDRLLMCNQPYLDFYDDSAPAIRPGASFEDILRYGLDHGQYAEAIGREEEWLEERLERHRRADQELEQQLADGRWLRIYERETRDGGRVGLRIDITQIKQDQERLRDAIHRAEAASRAKSAFLANMSHEIRTPMNGVVGMADLLMESPLDDEQRLYVDTIRASGEALLVIINDILDYSKIEADKLTLHPEPFDLERSIHDVVMLLQPAARDKGLSMLVDYDMFLPTRFVGDAGRLRQILTNLVGNAVKFTQSGHVLVRVTGVTGAEEAPAGEAALHLTVEDTGIGISADKLGTVFDEFNQVETERNRSFDGTGLGLAITRRLVGLMGGEVWADSEPGAGSCFGLRIVLPADEGPAPELPSLPEGFRRVLVAEPDGGNRAILHKQLDLIGLDPRFCPDGAAAIADLDPPPDLVLLDATLPDMTGPDLVRQLRRHGITAPALLMSDSAAALSAHLPGSVQGVLQKPIARRALFTALEEAGGMRPLAQVPATPPPAPPAPRQAPARTRPEILLAEDNRTNQLVFRKMIAGLDVDLRLASNGLEAVEAYRSHHPDAVFMDISMPGMDGKQATREIRLIEEEEGAPRVPVIAVTAHAMAEDRAAILAAGLDDYLTKPVRKAELVEKLLAHLPALRESAAG</sequence>
<evidence type="ECO:0000313" key="18">
    <source>
        <dbReference type="EMBL" id="PTX50758.1"/>
    </source>
</evidence>
<dbReference type="InterPro" id="IPR005467">
    <property type="entry name" value="His_kinase_dom"/>
</dbReference>
<dbReference type="Pfam" id="PF12860">
    <property type="entry name" value="PAS_7"/>
    <property type="match status" value="2"/>
</dbReference>
<comment type="subcellular location">
    <subcellularLocation>
        <location evidence="2">Cell membrane</location>
        <topology evidence="2">Multi-pass membrane protein</topology>
    </subcellularLocation>
</comment>
<comment type="catalytic activity">
    <reaction evidence="1">
        <text>ATP + protein L-histidine = ADP + protein N-phospho-L-histidine.</text>
        <dbReference type="EC" id="2.7.13.3"/>
    </reaction>
</comment>
<dbReference type="SMART" id="SM00448">
    <property type="entry name" value="REC"/>
    <property type="match status" value="2"/>
</dbReference>